<evidence type="ECO:0008006" key="5">
    <source>
        <dbReference type="Google" id="ProtNLM"/>
    </source>
</evidence>
<feature type="transmembrane region" description="Helical" evidence="2">
    <location>
        <begin position="17"/>
        <end position="35"/>
    </location>
</feature>
<proteinExistence type="predicted"/>
<accession>A0A7X1B1X4</accession>
<dbReference type="AlphaFoldDB" id="A0A7X1B1X4"/>
<dbReference type="RefSeq" id="WP_185694726.1">
    <property type="nucleotide sequence ID" value="NZ_JACHVA010000138.1"/>
</dbReference>
<organism evidence="3 4">
    <name type="scientific">Puniceicoccus vermicola</name>
    <dbReference type="NCBI Taxonomy" id="388746"/>
    <lineage>
        <taxon>Bacteria</taxon>
        <taxon>Pseudomonadati</taxon>
        <taxon>Verrucomicrobiota</taxon>
        <taxon>Opitutia</taxon>
        <taxon>Puniceicoccales</taxon>
        <taxon>Puniceicoccaceae</taxon>
        <taxon>Puniceicoccus</taxon>
    </lineage>
</organism>
<sequence length="358" mass="39529">MTDWFGEVGGRKPVAKTVVWILAVVASLLINWTVAKKLDSSFDQLAVRSPAEKKANREMEVYVEPYEHRFVEANPNLPSNPPDDTVNFGARDQQAAEPEPDPSSESDFPEHDSEQESQTFLERGDTSERLKPGVYSEAATESPPAQESGGTVGDLAPRVERETPEWIQSSEKGAGTEIPEASKGEETDPEEERRKPGSIVLDDGPQKKPEKSESPSMNNPAARPLPRKKVGAEVLLAPLNQSKARASRQGEMGVNSRLTDYGEYTQRALEAIQAEWHRLIREVSLGADSTFSSVAVVFYIDKTGSVSKAKIEKSTSSELGSMICLDAIYARAPYGVWTDDMIRTLGDETRVEITFHYR</sequence>
<keyword evidence="2" id="KW-1133">Transmembrane helix</keyword>
<dbReference type="EMBL" id="JACHVA010000138">
    <property type="protein sequence ID" value="MBC2604109.1"/>
    <property type="molecule type" value="Genomic_DNA"/>
</dbReference>
<evidence type="ECO:0000313" key="4">
    <source>
        <dbReference type="Proteomes" id="UP000525652"/>
    </source>
</evidence>
<feature type="compositionally biased region" description="Basic and acidic residues" evidence="1">
    <location>
        <begin position="180"/>
        <end position="195"/>
    </location>
</feature>
<evidence type="ECO:0000256" key="1">
    <source>
        <dbReference type="SAM" id="MobiDB-lite"/>
    </source>
</evidence>
<keyword evidence="4" id="KW-1185">Reference proteome</keyword>
<reference evidence="3 4" key="1">
    <citation type="submission" date="2020-07" db="EMBL/GenBank/DDBJ databases">
        <authorList>
            <person name="Feng X."/>
        </authorList>
    </citation>
    <scope>NUCLEOTIDE SEQUENCE [LARGE SCALE GENOMIC DNA]</scope>
    <source>
        <strain evidence="3 4">JCM14086</strain>
    </source>
</reference>
<feature type="region of interest" description="Disordered" evidence="1">
    <location>
        <begin position="72"/>
        <end position="228"/>
    </location>
</feature>
<protein>
    <recommendedName>
        <fullName evidence="5">TonB C-terminal domain-containing protein</fullName>
    </recommendedName>
</protein>
<gene>
    <name evidence="3" type="ORF">H5P30_20185</name>
</gene>
<feature type="compositionally biased region" description="Basic and acidic residues" evidence="1">
    <location>
        <begin position="122"/>
        <end position="131"/>
    </location>
</feature>
<keyword evidence="2" id="KW-0472">Membrane</keyword>
<feature type="compositionally biased region" description="Basic and acidic residues" evidence="1">
    <location>
        <begin position="204"/>
        <end position="213"/>
    </location>
</feature>
<evidence type="ECO:0000313" key="3">
    <source>
        <dbReference type="EMBL" id="MBC2604109.1"/>
    </source>
</evidence>
<comment type="caution">
    <text evidence="3">The sequence shown here is derived from an EMBL/GenBank/DDBJ whole genome shotgun (WGS) entry which is preliminary data.</text>
</comment>
<dbReference type="Proteomes" id="UP000525652">
    <property type="component" value="Unassembled WGS sequence"/>
</dbReference>
<keyword evidence="2" id="KW-0812">Transmembrane</keyword>
<evidence type="ECO:0000256" key="2">
    <source>
        <dbReference type="SAM" id="Phobius"/>
    </source>
</evidence>
<name>A0A7X1B1X4_9BACT</name>